<accession>A0A9Q8L9L4</accession>
<protein>
    <submittedName>
        <fullName evidence="1">Uncharacterized protein</fullName>
    </submittedName>
</protein>
<reference evidence="1" key="2">
    <citation type="journal article" date="2022" name="Microb. Genom.">
        <title>A chromosome-scale genome assembly of the tomato pathogen Cladosporium fulvum reveals a compartmentalized genome architecture and the presence of a dispensable chromosome.</title>
        <authorList>
            <person name="Zaccaron A.Z."/>
            <person name="Chen L.H."/>
            <person name="Samaras A."/>
            <person name="Stergiopoulos I."/>
        </authorList>
    </citation>
    <scope>NUCLEOTIDE SEQUENCE</scope>
    <source>
        <strain evidence="1">Race5_Kim</strain>
    </source>
</reference>
<dbReference type="KEGG" id="ffu:CLAFUR5_00074"/>
<dbReference type="InterPro" id="IPR036380">
    <property type="entry name" value="Isochorismatase-like_sf"/>
</dbReference>
<dbReference type="RefSeq" id="XP_047757079.1">
    <property type="nucleotide sequence ID" value="XM_047899222.1"/>
</dbReference>
<keyword evidence="2" id="KW-1185">Reference proteome</keyword>
<dbReference type="GeneID" id="71979952"/>
<evidence type="ECO:0000313" key="1">
    <source>
        <dbReference type="EMBL" id="UJO12713.1"/>
    </source>
</evidence>
<dbReference type="Proteomes" id="UP000756132">
    <property type="component" value="Chromosome 1"/>
</dbReference>
<proteinExistence type="predicted"/>
<dbReference type="OrthoDB" id="1739143at2759"/>
<dbReference type="SUPFAM" id="SSF52499">
    <property type="entry name" value="Isochorismatase-like hydrolases"/>
    <property type="match status" value="1"/>
</dbReference>
<gene>
    <name evidence="1" type="ORF">CLAFUR5_00074</name>
</gene>
<dbReference type="AlphaFoldDB" id="A0A9Q8L9L4"/>
<dbReference type="EMBL" id="CP090163">
    <property type="protein sequence ID" value="UJO12713.1"/>
    <property type="molecule type" value="Genomic_DNA"/>
</dbReference>
<sequence>MQVNQLLTAAGTPADHAEASSYRASGFSNRIGWGTRPALILIDVCKAYFTPGSPLNMTSNPAAAKSVDFMKRLLATAREARVPITWTQVDYDRTDMKNAELSYRKSTGYQRLQRLDD</sequence>
<reference evidence="1" key="1">
    <citation type="submission" date="2021-12" db="EMBL/GenBank/DDBJ databases">
        <authorList>
            <person name="Zaccaron A."/>
            <person name="Stergiopoulos I."/>
        </authorList>
    </citation>
    <scope>NUCLEOTIDE SEQUENCE</scope>
    <source>
        <strain evidence="1">Race5_Kim</strain>
    </source>
</reference>
<organism evidence="1 2">
    <name type="scientific">Passalora fulva</name>
    <name type="common">Tomato leaf mold</name>
    <name type="synonym">Cladosporium fulvum</name>
    <dbReference type="NCBI Taxonomy" id="5499"/>
    <lineage>
        <taxon>Eukaryota</taxon>
        <taxon>Fungi</taxon>
        <taxon>Dikarya</taxon>
        <taxon>Ascomycota</taxon>
        <taxon>Pezizomycotina</taxon>
        <taxon>Dothideomycetes</taxon>
        <taxon>Dothideomycetidae</taxon>
        <taxon>Mycosphaerellales</taxon>
        <taxon>Mycosphaerellaceae</taxon>
        <taxon>Fulvia</taxon>
    </lineage>
</organism>
<dbReference type="Gene3D" id="3.40.50.850">
    <property type="entry name" value="Isochorismatase-like"/>
    <property type="match status" value="1"/>
</dbReference>
<evidence type="ECO:0000313" key="2">
    <source>
        <dbReference type="Proteomes" id="UP000756132"/>
    </source>
</evidence>
<name>A0A9Q8L9L4_PASFU</name>